<dbReference type="EMBL" id="CAJFCJ010000064">
    <property type="protein sequence ID" value="CAD5126592.1"/>
    <property type="molecule type" value="Genomic_DNA"/>
</dbReference>
<reference evidence="1 2" key="1">
    <citation type="submission" date="2020-08" db="EMBL/GenBank/DDBJ databases">
        <authorList>
            <person name="Hejnol A."/>
        </authorList>
    </citation>
    <scope>NUCLEOTIDE SEQUENCE [LARGE SCALE GENOMIC DNA]</scope>
</reference>
<comment type="caution">
    <text evidence="1">The sequence shown here is derived from an EMBL/GenBank/DDBJ whole genome shotgun (WGS) entry which is preliminary data.</text>
</comment>
<dbReference type="AlphaFoldDB" id="A0A7I8WEI9"/>
<evidence type="ECO:0000313" key="1">
    <source>
        <dbReference type="EMBL" id="CAD5126592.1"/>
    </source>
</evidence>
<dbReference type="OrthoDB" id="547680at2759"/>
<accession>A0A7I8WEI9</accession>
<evidence type="ECO:0000313" key="2">
    <source>
        <dbReference type="Proteomes" id="UP000549394"/>
    </source>
</evidence>
<keyword evidence="2" id="KW-1185">Reference proteome</keyword>
<dbReference type="SUPFAM" id="SSF49785">
    <property type="entry name" value="Galactose-binding domain-like"/>
    <property type="match status" value="1"/>
</dbReference>
<sequence length="381" mass="44677">MDIIYNYIKLDEDIAHSRDAYQRTTHFNDLAINAVEGGANVGYARDRDFNYGWWTVDLNGYYRITEMCFYNREYQDSLRNFLVYTENQLHDNNELCINYSKIVTGKSLYNDENFHCELCNCTGNFVFLQQAYFGVFLIIEEVRIRGNLIRDSELFISNVSNPNVKLLTDRLYTTFINSGKYIGTQPFIRIDLLKYYEIRTILIDRTDENIPTRQYFAIFSLYVPTTYVGSKSKYLLGRYVLIKSELENGNLENYLPIANIFLYRKREDINLSTNYFVAANKFIEDCQQLNSPRIIVSSLYINNTMEIGVIVGKKLKGNDVVVVAEHEKSNEQCFENGYMMTLDDKILYRYRCLKNIISLQILKIDPNIKIEGLYKFATISY</sequence>
<dbReference type="Gene3D" id="2.60.120.260">
    <property type="entry name" value="Galactose-binding domain-like"/>
    <property type="match status" value="1"/>
</dbReference>
<protein>
    <submittedName>
        <fullName evidence="1">DgyrCDS14682</fullName>
    </submittedName>
</protein>
<name>A0A7I8WEI9_9ANNE</name>
<dbReference type="InterPro" id="IPR008979">
    <property type="entry name" value="Galactose-bd-like_sf"/>
</dbReference>
<dbReference type="Proteomes" id="UP000549394">
    <property type="component" value="Unassembled WGS sequence"/>
</dbReference>
<gene>
    <name evidence="1" type="ORF">DGYR_LOCUS13830</name>
</gene>
<organism evidence="1 2">
    <name type="scientific">Dimorphilus gyrociliatus</name>
    <dbReference type="NCBI Taxonomy" id="2664684"/>
    <lineage>
        <taxon>Eukaryota</taxon>
        <taxon>Metazoa</taxon>
        <taxon>Spiralia</taxon>
        <taxon>Lophotrochozoa</taxon>
        <taxon>Annelida</taxon>
        <taxon>Polychaeta</taxon>
        <taxon>Polychaeta incertae sedis</taxon>
        <taxon>Dinophilidae</taxon>
        <taxon>Dimorphilus</taxon>
    </lineage>
</organism>
<proteinExistence type="predicted"/>